<feature type="domain" description="PABS" evidence="5">
    <location>
        <begin position="1"/>
        <end position="234"/>
    </location>
</feature>
<gene>
    <name evidence="6" type="ORF">LXT12_23990</name>
</gene>
<sequence length="252" mass="27480">MSDDVDDAAMDVTSHCVPYVLSTATDKSLHFSFAAIQSRMDLKQPELLTLDYTRTMMGFLLFQPQPRAIAMIGLGGGSMARFILKHLPESSLKVVEINPAVLELREEFLIPGDGERFRVRLGDGADFVRSPPRLFDVLLVDGFDVGGQPPELASAEFYADCAAALRPDGVLAVNLSPGYIGFERQVEDLGAAFDGHLLLIPDRDCSNTIAFASRTPLVELFARLGWGGPQQLGDGARRHLMKSFVKVARALA</sequence>
<evidence type="ECO:0000256" key="3">
    <source>
        <dbReference type="ARBA" id="ARBA00023115"/>
    </source>
</evidence>
<comment type="similarity">
    <text evidence="1">Belongs to the spermidine/spermine synthase family.</text>
</comment>
<proteinExistence type="inferred from homology"/>
<dbReference type="Pfam" id="PF01564">
    <property type="entry name" value="Spermine_synth"/>
    <property type="match status" value="1"/>
</dbReference>
<dbReference type="CDD" id="cd02440">
    <property type="entry name" value="AdoMet_MTases"/>
    <property type="match status" value="1"/>
</dbReference>
<dbReference type="SUPFAM" id="SSF53335">
    <property type="entry name" value="S-adenosyl-L-methionine-dependent methyltransferases"/>
    <property type="match status" value="1"/>
</dbReference>
<keyword evidence="7" id="KW-1185">Reference proteome</keyword>
<evidence type="ECO:0000313" key="7">
    <source>
        <dbReference type="Proteomes" id="UP001201463"/>
    </source>
</evidence>
<reference evidence="6 7" key="1">
    <citation type="submission" date="2021-12" db="EMBL/GenBank/DDBJ databases">
        <title>Genome seq of p7.</title>
        <authorList>
            <person name="Seo T."/>
        </authorList>
    </citation>
    <scope>NUCLEOTIDE SEQUENCE [LARGE SCALE GENOMIC DNA]</scope>
    <source>
        <strain evidence="6 7">P7</strain>
    </source>
</reference>
<keyword evidence="2 4" id="KW-0808">Transferase</keyword>
<evidence type="ECO:0000256" key="2">
    <source>
        <dbReference type="ARBA" id="ARBA00022679"/>
    </source>
</evidence>
<evidence type="ECO:0000256" key="1">
    <source>
        <dbReference type="ARBA" id="ARBA00007867"/>
    </source>
</evidence>
<dbReference type="Gene3D" id="3.40.50.150">
    <property type="entry name" value="Vaccinia Virus protein VP39"/>
    <property type="match status" value="1"/>
</dbReference>
<dbReference type="InterPro" id="IPR029063">
    <property type="entry name" value="SAM-dependent_MTases_sf"/>
</dbReference>
<accession>A0ABS8XNB7</accession>
<dbReference type="Proteomes" id="UP001201463">
    <property type="component" value="Unassembled WGS sequence"/>
</dbReference>
<dbReference type="EMBL" id="JAJTWT010000015">
    <property type="protein sequence ID" value="MCE4540316.1"/>
    <property type="molecule type" value="Genomic_DNA"/>
</dbReference>
<feature type="active site" description="Proton acceptor" evidence="4">
    <location>
        <position position="141"/>
    </location>
</feature>
<evidence type="ECO:0000259" key="5">
    <source>
        <dbReference type="PROSITE" id="PS51006"/>
    </source>
</evidence>
<dbReference type="InterPro" id="IPR030374">
    <property type="entry name" value="PABS"/>
</dbReference>
<dbReference type="NCBIfam" id="NF037959">
    <property type="entry name" value="MFS_SpdSyn"/>
    <property type="match status" value="1"/>
</dbReference>
<organism evidence="6 7">
    <name type="scientific">Pelomonas caseinilytica</name>
    <dbReference type="NCBI Taxonomy" id="2906763"/>
    <lineage>
        <taxon>Bacteria</taxon>
        <taxon>Pseudomonadati</taxon>
        <taxon>Pseudomonadota</taxon>
        <taxon>Betaproteobacteria</taxon>
        <taxon>Burkholderiales</taxon>
        <taxon>Sphaerotilaceae</taxon>
        <taxon>Roseateles</taxon>
    </lineage>
</organism>
<evidence type="ECO:0000313" key="6">
    <source>
        <dbReference type="EMBL" id="MCE4540316.1"/>
    </source>
</evidence>
<dbReference type="RefSeq" id="WP_233394830.1">
    <property type="nucleotide sequence ID" value="NZ_JAJTWT010000015.1"/>
</dbReference>
<protein>
    <submittedName>
        <fullName evidence="6">Fused MFS/spermidine synthase</fullName>
    </submittedName>
</protein>
<dbReference type="PANTHER" id="PTHR43317:SF1">
    <property type="entry name" value="THERMOSPERMINE SYNTHASE ACAULIS5"/>
    <property type="match status" value="1"/>
</dbReference>
<dbReference type="PANTHER" id="PTHR43317">
    <property type="entry name" value="THERMOSPERMINE SYNTHASE ACAULIS5"/>
    <property type="match status" value="1"/>
</dbReference>
<keyword evidence="3 4" id="KW-0620">Polyamine biosynthesis</keyword>
<name>A0ABS8XNB7_9BURK</name>
<evidence type="ECO:0000256" key="4">
    <source>
        <dbReference type="PROSITE-ProRule" id="PRU00354"/>
    </source>
</evidence>
<dbReference type="PROSITE" id="PS51006">
    <property type="entry name" value="PABS_2"/>
    <property type="match status" value="1"/>
</dbReference>
<comment type="caution">
    <text evidence="6">The sequence shown here is derived from an EMBL/GenBank/DDBJ whole genome shotgun (WGS) entry which is preliminary data.</text>
</comment>